<proteinExistence type="predicted"/>
<dbReference type="PANTHER" id="PTHR46013">
    <property type="entry name" value="VASCULAR CELL ADHESION MOLECULE 1"/>
    <property type="match status" value="1"/>
</dbReference>
<name>A0A0S7EFC7_9TELE</name>
<dbReference type="InterPro" id="IPR013783">
    <property type="entry name" value="Ig-like_fold"/>
</dbReference>
<gene>
    <name evidence="1" type="primary">PPUP9740</name>
</gene>
<reference evidence="1" key="1">
    <citation type="submission" date="2014-12" db="EMBL/GenBank/DDBJ databases">
        <title>Parallel Evolution in Life History Adaptation Evident in the Tissue-Specific Poeciliopsis prolifica transcriptome.</title>
        <authorList>
            <person name="Jue N.K."/>
            <person name="Foley R.J."/>
            <person name="Obergfell C."/>
            <person name="Reznick D.N."/>
            <person name="O'Neill R.J."/>
            <person name="O'Neill M.J."/>
        </authorList>
    </citation>
    <scope>NUCLEOTIDE SEQUENCE</scope>
</reference>
<dbReference type="InterPro" id="IPR036179">
    <property type="entry name" value="Ig-like_dom_sf"/>
</dbReference>
<sequence>GSTVKMHCKYSHPYREAGIKINVIQTFWFTKIDKDPVDLTTQEEYAGRVEHSCDGKDCTLTIRDVKESDLAMYKFRFVTNKKGGSYTGEPGVQLSVTGLYFHMINTHLLATSFCFYFCLKKILLSLHTDSDPKLTVKKNYYNLECSSLCVLPDYSTYVWYKNGKKTT</sequence>
<feature type="non-terminal residue" evidence="1">
    <location>
        <position position="1"/>
    </location>
</feature>
<evidence type="ECO:0000313" key="1">
    <source>
        <dbReference type="EMBL" id="JAO03687.1"/>
    </source>
</evidence>
<dbReference type="EMBL" id="GBYX01478003">
    <property type="protein sequence ID" value="JAO03687.1"/>
    <property type="molecule type" value="Transcribed_RNA"/>
</dbReference>
<accession>A0A0S7EFC7</accession>
<organism evidence="1">
    <name type="scientific">Poeciliopsis prolifica</name>
    <name type="common">blackstripe livebearer</name>
    <dbReference type="NCBI Taxonomy" id="188132"/>
    <lineage>
        <taxon>Eukaryota</taxon>
        <taxon>Metazoa</taxon>
        <taxon>Chordata</taxon>
        <taxon>Craniata</taxon>
        <taxon>Vertebrata</taxon>
        <taxon>Euteleostomi</taxon>
        <taxon>Actinopterygii</taxon>
        <taxon>Neopterygii</taxon>
        <taxon>Teleostei</taxon>
        <taxon>Neoteleostei</taxon>
        <taxon>Acanthomorphata</taxon>
        <taxon>Ovalentaria</taxon>
        <taxon>Atherinomorphae</taxon>
        <taxon>Cyprinodontiformes</taxon>
        <taxon>Poeciliidae</taxon>
        <taxon>Poeciliinae</taxon>
        <taxon>Poeciliopsis</taxon>
    </lineage>
</organism>
<dbReference type="PANTHER" id="PTHR46013:SF4">
    <property type="entry name" value="B-CELL RECEPTOR CD22-RELATED"/>
    <property type="match status" value="1"/>
</dbReference>
<dbReference type="Gene3D" id="2.60.40.10">
    <property type="entry name" value="Immunoglobulins"/>
    <property type="match status" value="1"/>
</dbReference>
<protein>
    <submittedName>
        <fullName evidence="1">PPUP9740</fullName>
    </submittedName>
</protein>
<dbReference type="SUPFAM" id="SSF48726">
    <property type="entry name" value="Immunoglobulin"/>
    <property type="match status" value="1"/>
</dbReference>
<dbReference type="AlphaFoldDB" id="A0A0S7EFC7"/>